<organism evidence="2 3">
    <name type="scientific">Oceanobacillus iheyensis (strain DSM 14371 / CIP 107618 / JCM 11309 / KCTC 3954 / HTE831)</name>
    <dbReference type="NCBI Taxonomy" id="221109"/>
    <lineage>
        <taxon>Bacteria</taxon>
        <taxon>Bacillati</taxon>
        <taxon>Bacillota</taxon>
        <taxon>Bacilli</taxon>
        <taxon>Bacillales</taxon>
        <taxon>Bacillaceae</taxon>
        <taxon>Oceanobacillus</taxon>
    </lineage>
</organism>
<keyword evidence="3" id="KW-1185">Reference proteome</keyword>
<dbReference type="KEGG" id="oih:OB2462"/>
<evidence type="ECO:0000313" key="2">
    <source>
        <dbReference type="EMBL" id="BAC14418.1"/>
    </source>
</evidence>
<keyword evidence="1" id="KW-0472">Membrane</keyword>
<feature type="transmembrane region" description="Helical" evidence="1">
    <location>
        <begin position="6"/>
        <end position="23"/>
    </location>
</feature>
<keyword evidence="1" id="KW-1133">Transmembrane helix</keyword>
<protein>
    <recommendedName>
        <fullName evidence="4">Phospholipid phosphatase</fullName>
    </recommendedName>
</protein>
<dbReference type="EMBL" id="BA000028">
    <property type="protein sequence ID" value="BAC14418.1"/>
    <property type="molecule type" value="Genomic_DNA"/>
</dbReference>
<reference evidence="2 3" key="1">
    <citation type="journal article" date="2001" name="FEMS Microbiol. Lett.">
        <title>Oceanobacillus iheyensis gen. nov., sp. nov., a deep-sea extremely halotolerant and alkaliphilic species isolated from a depth of 1050 m on the Iheya Ridge.</title>
        <authorList>
            <person name="Lu J."/>
            <person name="Nogi Y."/>
            <person name="Takami H."/>
        </authorList>
    </citation>
    <scope>NUCLEOTIDE SEQUENCE [LARGE SCALE GENOMIC DNA]</scope>
    <source>
        <strain evidence="3">DSM 14371 / CIP 107618 / JCM 11309 / KCTC 3954 / HTE831</strain>
    </source>
</reference>
<dbReference type="Proteomes" id="UP000000822">
    <property type="component" value="Chromosome"/>
</dbReference>
<feature type="transmembrane region" description="Helical" evidence="1">
    <location>
        <begin position="169"/>
        <end position="187"/>
    </location>
</feature>
<evidence type="ECO:0000256" key="1">
    <source>
        <dbReference type="SAM" id="Phobius"/>
    </source>
</evidence>
<feature type="transmembrane region" description="Helical" evidence="1">
    <location>
        <begin position="35"/>
        <end position="56"/>
    </location>
</feature>
<keyword evidence="1" id="KW-0812">Transmembrane</keyword>
<evidence type="ECO:0000313" key="3">
    <source>
        <dbReference type="Proteomes" id="UP000000822"/>
    </source>
</evidence>
<feature type="transmembrane region" description="Helical" evidence="1">
    <location>
        <begin position="193"/>
        <end position="209"/>
    </location>
</feature>
<feature type="transmembrane region" description="Helical" evidence="1">
    <location>
        <begin position="68"/>
        <end position="88"/>
    </location>
</feature>
<accession>Q8ENL9</accession>
<feature type="transmembrane region" description="Helical" evidence="1">
    <location>
        <begin position="100"/>
        <end position="125"/>
    </location>
</feature>
<dbReference type="STRING" id="221109.gene:10734714"/>
<gene>
    <name evidence="2" type="ordered locus">OB2462</name>
</gene>
<sequence>MDSYLYILYTLIYIGIIISSLYQGRSNSSFSRRSFIYLVIVGLIVDNSIVAMGRLIGEGTFLENISYLRYWIHAFLTPTLTLYCVGILEISKNITIKKPALYGAIVITILLITVEIQSELINLTLQPQWEFSVLRYVPIETASGPPLMILFVTIILLSSGVLLWISEKWVWLFVGASLMTIGSIVSFPIDSGAITNGFEVILIIFLVLTKQHLERDVYNTEY</sequence>
<evidence type="ECO:0008006" key="4">
    <source>
        <dbReference type="Google" id="ProtNLM"/>
    </source>
</evidence>
<dbReference type="HOGENOM" id="CLU_101305_1_0_9"/>
<dbReference type="eggNOG" id="COG1073">
    <property type="taxonomic scope" value="Bacteria"/>
</dbReference>
<reference evidence="2 3" key="2">
    <citation type="journal article" date="2002" name="Nucleic Acids Res.">
        <title>Genome sequence of Oceanobacillus iheyensis isolated from the Iheya Ridge and its unexpected adaptive capabilities to extreme environments.</title>
        <authorList>
            <person name="Takami H."/>
            <person name="Takaki Y."/>
            <person name="Uchiyama I."/>
        </authorList>
    </citation>
    <scope>NUCLEOTIDE SEQUENCE [LARGE SCALE GENOMIC DNA]</scope>
    <source>
        <strain evidence="3">DSM 14371 / CIP 107618 / JCM 11309 / KCTC 3954 / HTE831</strain>
    </source>
</reference>
<dbReference type="OrthoDB" id="4331374at2"/>
<dbReference type="RefSeq" id="WP_011066855.1">
    <property type="nucleotide sequence ID" value="NC_004193.1"/>
</dbReference>
<name>Q8ENL9_OCEIH</name>
<dbReference type="AlphaFoldDB" id="Q8ENL9"/>
<proteinExistence type="predicted"/>
<feature type="transmembrane region" description="Helical" evidence="1">
    <location>
        <begin position="145"/>
        <end position="164"/>
    </location>
</feature>